<dbReference type="SUPFAM" id="SSF50939">
    <property type="entry name" value="Sialidases"/>
    <property type="match status" value="1"/>
</dbReference>
<evidence type="ECO:0000256" key="2">
    <source>
        <dbReference type="ARBA" id="ARBA00023276"/>
    </source>
</evidence>
<organism evidence="5 6">
    <name type="scientific">Mucilaginibacter antarcticus</name>
    <dbReference type="NCBI Taxonomy" id="1855725"/>
    <lineage>
        <taxon>Bacteria</taxon>
        <taxon>Pseudomonadati</taxon>
        <taxon>Bacteroidota</taxon>
        <taxon>Sphingobacteriia</taxon>
        <taxon>Sphingobacteriales</taxon>
        <taxon>Sphingobacteriaceae</taxon>
        <taxon>Mucilaginibacter</taxon>
    </lineage>
</organism>
<name>A0ABW5XTW2_9SPHI</name>
<dbReference type="PANTHER" id="PTHR47199:SF2">
    <property type="entry name" value="PHOTOSYSTEM II STABILITY_ASSEMBLY FACTOR HCF136, CHLOROPLASTIC"/>
    <property type="match status" value="1"/>
</dbReference>
<dbReference type="InterPro" id="IPR028203">
    <property type="entry name" value="PSII_CF48-like_dom"/>
</dbReference>
<keyword evidence="6" id="KW-1185">Reference proteome</keyword>
<dbReference type="Proteomes" id="UP001597601">
    <property type="component" value="Unassembled WGS sequence"/>
</dbReference>
<dbReference type="Pfam" id="PF14870">
    <property type="entry name" value="PSII_BNR"/>
    <property type="match status" value="1"/>
</dbReference>
<protein>
    <submittedName>
        <fullName evidence="5">YCF48-related protein</fullName>
    </submittedName>
</protein>
<dbReference type="PANTHER" id="PTHR47199">
    <property type="entry name" value="PHOTOSYSTEM II STABILITY/ASSEMBLY FACTOR HCF136, CHLOROPLASTIC"/>
    <property type="match status" value="1"/>
</dbReference>
<gene>
    <name evidence="5" type="ORF">ACFSYC_15270</name>
</gene>
<evidence type="ECO:0000313" key="5">
    <source>
        <dbReference type="EMBL" id="MFD2866057.1"/>
    </source>
</evidence>
<keyword evidence="2" id="KW-0604">Photosystem II</keyword>
<evidence type="ECO:0000259" key="4">
    <source>
        <dbReference type="Pfam" id="PF14870"/>
    </source>
</evidence>
<proteinExistence type="predicted"/>
<evidence type="ECO:0000256" key="1">
    <source>
        <dbReference type="ARBA" id="ARBA00022531"/>
    </source>
</evidence>
<dbReference type="CDD" id="cd15482">
    <property type="entry name" value="Sialidase_non-viral"/>
    <property type="match status" value="1"/>
</dbReference>
<evidence type="ECO:0000313" key="6">
    <source>
        <dbReference type="Proteomes" id="UP001597601"/>
    </source>
</evidence>
<comment type="caution">
    <text evidence="5">The sequence shown here is derived from an EMBL/GenBank/DDBJ whole genome shotgun (WGS) entry which is preliminary data.</text>
</comment>
<feature type="signal peptide" evidence="3">
    <location>
        <begin position="1"/>
        <end position="21"/>
    </location>
</feature>
<dbReference type="EMBL" id="JBHUON010000020">
    <property type="protein sequence ID" value="MFD2866057.1"/>
    <property type="molecule type" value="Genomic_DNA"/>
</dbReference>
<dbReference type="InterPro" id="IPR015943">
    <property type="entry name" value="WD40/YVTN_repeat-like_dom_sf"/>
</dbReference>
<feature type="chain" id="PRO_5045576738" evidence="3">
    <location>
        <begin position="22"/>
        <end position="331"/>
    </location>
</feature>
<accession>A0ABW5XTW2</accession>
<sequence length="331" mass="35939">MRNFKQAILLLIMLWSNTLLAQHIEVLQQGNPTSIRGLSVVNNQVAWISGSKGNIAITTDGGKSWKWQQIKGFEKSDFRDIEAFSAKEAIIMSSGTPALIMKTIDGGINWKVNYQNADTSYFLDAMDFDSPKHGFVMGDPINGKFLLMETKNGGDTWTLCTGPDAVKNQAAFAASGTCLRINGIFAIATGGPVAALLTQKDKQWTKISVPITHGKSTQGAFSIAVGKNQLIIVGGDYQKNKRRDSTACYSFDKGKTWQLSTTFPSGYQSGAEYVKKNIFLSTGTAGSNITTDGGKNWVKIEDTSYNVCRKAKHGNLVLLAGDKGKIGVLKF</sequence>
<keyword evidence="1" id="KW-0602">Photosynthesis</keyword>
<evidence type="ECO:0000256" key="3">
    <source>
        <dbReference type="SAM" id="SignalP"/>
    </source>
</evidence>
<dbReference type="Gene3D" id="2.130.10.10">
    <property type="entry name" value="YVTN repeat-like/Quinoprotein amine dehydrogenase"/>
    <property type="match status" value="2"/>
</dbReference>
<keyword evidence="3" id="KW-0732">Signal</keyword>
<reference evidence="6" key="1">
    <citation type="journal article" date="2019" name="Int. J. Syst. Evol. Microbiol.">
        <title>The Global Catalogue of Microorganisms (GCM) 10K type strain sequencing project: providing services to taxonomists for standard genome sequencing and annotation.</title>
        <authorList>
            <consortium name="The Broad Institute Genomics Platform"/>
            <consortium name="The Broad Institute Genome Sequencing Center for Infectious Disease"/>
            <person name="Wu L."/>
            <person name="Ma J."/>
        </authorList>
    </citation>
    <scope>NUCLEOTIDE SEQUENCE [LARGE SCALE GENOMIC DNA]</scope>
    <source>
        <strain evidence="6">KCTC 52232</strain>
    </source>
</reference>
<dbReference type="InterPro" id="IPR036278">
    <property type="entry name" value="Sialidase_sf"/>
</dbReference>
<feature type="domain" description="Photosynthesis system II assembly factor Ycf48/Hcf136-like" evidence="4">
    <location>
        <begin position="38"/>
        <end position="111"/>
    </location>
</feature>
<dbReference type="RefSeq" id="WP_377129364.1">
    <property type="nucleotide sequence ID" value="NZ_JBHUON010000020.1"/>
</dbReference>